<evidence type="ECO:0000313" key="2">
    <source>
        <dbReference type="EMBL" id="KAK1656808.1"/>
    </source>
</evidence>
<reference evidence="2" key="1">
    <citation type="submission" date="2021-06" db="EMBL/GenBank/DDBJ databases">
        <title>Comparative genomics, transcriptomics and evolutionary studies reveal genomic signatures of adaptation to plant cell wall in hemibiotrophic fungi.</title>
        <authorList>
            <consortium name="DOE Joint Genome Institute"/>
            <person name="Baroncelli R."/>
            <person name="Diaz J.F."/>
            <person name="Benocci T."/>
            <person name="Peng M."/>
            <person name="Battaglia E."/>
            <person name="Haridas S."/>
            <person name="Andreopoulos W."/>
            <person name="Labutti K."/>
            <person name="Pangilinan J."/>
            <person name="Floch G.L."/>
            <person name="Makela M.R."/>
            <person name="Henrissat B."/>
            <person name="Grigoriev I.V."/>
            <person name="Crouch J.A."/>
            <person name="De Vries R.P."/>
            <person name="Sukno S.A."/>
            <person name="Thon M.R."/>
        </authorList>
    </citation>
    <scope>NUCLEOTIDE SEQUENCE</scope>
    <source>
        <strain evidence="2">CBS 193.32</strain>
    </source>
</reference>
<accession>A0AAJ0EPT6</accession>
<dbReference type="PANTHER" id="PTHR33112">
    <property type="entry name" value="DOMAIN PROTEIN, PUTATIVE-RELATED"/>
    <property type="match status" value="1"/>
</dbReference>
<gene>
    <name evidence="2" type="ORF">BDP55DRAFT_56836</name>
</gene>
<dbReference type="RefSeq" id="XP_060421572.1">
    <property type="nucleotide sequence ID" value="XM_060570676.1"/>
</dbReference>
<dbReference type="Proteomes" id="UP001224890">
    <property type="component" value="Unassembled WGS sequence"/>
</dbReference>
<protein>
    <submittedName>
        <fullName evidence="2">Heterokaryon incompatibility protein-domain-containing protein</fullName>
    </submittedName>
</protein>
<dbReference type="GeneID" id="85455202"/>
<sequence length="439" mass="49927">MAVNIVSISLEQALKSTPKDSTKPRSFDFFDVLGTTGCLQQCAIFHSWSILSRSDTEKLRAENDNFTKNGRKKSDRGKPFTYGDLDCSARNGCGSCKAVKAMLDSAPTKHFGGVTPSTTFQWAARFNGTLEMNAPDGKLYYVRLFNMAGSTNVFRRIQTTNGVAGDTSSGVSFQRIRTWIDDCELHEKCGRGREMNLPTRLIDVVQPGDRLGVRLVDTSGQTGTYMCLSHCWGKIKIKSKTETRNLKRRLKLIPWALLPPSFQQAIEITRKLKIRYLWIDSLCIIQDDKKDWEKEAARMVDVYRNSYATIAVSWSHDSQGGCYSQTIPSQVYNITTELGDEFRVVLITGEKRDEMPDYARLQEYSPLFNRAWCLQERLLSRRIIHFNYGEMAFDCASGYSCECGGEQHHSWHNLIRTSNTYIPLRSRSKYLSLLNNPLT</sequence>
<comment type="caution">
    <text evidence="2">The sequence shown here is derived from an EMBL/GenBank/DDBJ whole genome shotgun (WGS) entry which is preliminary data.</text>
</comment>
<feature type="domain" description="Heterokaryon incompatibility" evidence="1">
    <location>
        <begin position="225"/>
        <end position="376"/>
    </location>
</feature>
<evidence type="ECO:0000259" key="1">
    <source>
        <dbReference type="Pfam" id="PF06985"/>
    </source>
</evidence>
<dbReference type="PANTHER" id="PTHR33112:SF9">
    <property type="entry name" value="HETEROKARYON INCOMPATIBILITY DOMAIN-CONTAINING PROTEIN"/>
    <property type="match status" value="1"/>
</dbReference>
<dbReference type="EMBL" id="JAHMHR010000119">
    <property type="protein sequence ID" value="KAK1656808.1"/>
    <property type="molecule type" value="Genomic_DNA"/>
</dbReference>
<dbReference type="Pfam" id="PF06985">
    <property type="entry name" value="HET"/>
    <property type="match status" value="1"/>
</dbReference>
<proteinExistence type="predicted"/>
<dbReference type="AlphaFoldDB" id="A0AAJ0EPT6"/>
<organism evidence="2 3">
    <name type="scientific">Colletotrichum godetiae</name>
    <dbReference type="NCBI Taxonomy" id="1209918"/>
    <lineage>
        <taxon>Eukaryota</taxon>
        <taxon>Fungi</taxon>
        <taxon>Dikarya</taxon>
        <taxon>Ascomycota</taxon>
        <taxon>Pezizomycotina</taxon>
        <taxon>Sordariomycetes</taxon>
        <taxon>Hypocreomycetidae</taxon>
        <taxon>Glomerellales</taxon>
        <taxon>Glomerellaceae</taxon>
        <taxon>Colletotrichum</taxon>
        <taxon>Colletotrichum acutatum species complex</taxon>
    </lineage>
</organism>
<evidence type="ECO:0000313" key="3">
    <source>
        <dbReference type="Proteomes" id="UP001224890"/>
    </source>
</evidence>
<keyword evidence="3" id="KW-1185">Reference proteome</keyword>
<dbReference type="InterPro" id="IPR010730">
    <property type="entry name" value="HET"/>
</dbReference>
<feature type="non-terminal residue" evidence="2">
    <location>
        <position position="439"/>
    </location>
</feature>
<name>A0AAJ0EPT6_9PEZI</name>